<evidence type="ECO:0000313" key="2">
    <source>
        <dbReference type="EMBL" id="KRX09425.1"/>
    </source>
</evidence>
<organism evidence="2 3">
    <name type="scientific">Pseudocohnilembus persalinus</name>
    <name type="common">Ciliate</name>
    <dbReference type="NCBI Taxonomy" id="266149"/>
    <lineage>
        <taxon>Eukaryota</taxon>
        <taxon>Sar</taxon>
        <taxon>Alveolata</taxon>
        <taxon>Ciliophora</taxon>
        <taxon>Intramacronucleata</taxon>
        <taxon>Oligohymenophorea</taxon>
        <taxon>Scuticociliatia</taxon>
        <taxon>Philasterida</taxon>
        <taxon>Pseudocohnilembidae</taxon>
        <taxon>Pseudocohnilembus</taxon>
    </lineage>
</organism>
<gene>
    <name evidence="2" type="ORF">PPERSA_04731</name>
</gene>
<dbReference type="InParanoid" id="A0A0V0R4L9"/>
<keyword evidence="3" id="KW-1185">Reference proteome</keyword>
<dbReference type="Proteomes" id="UP000054937">
    <property type="component" value="Unassembled WGS sequence"/>
</dbReference>
<comment type="caution">
    <text evidence="2">The sequence shown here is derived from an EMBL/GenBank/DDBJ whole genome shotgun (WGS) entry which is preliminary data.</text>
</comment>
<name>A0A0V0R4L9_PSEPJ</name>
<protein>
    <submittedName>
        <fullName evidence="2">Uncharacterized protein</fullName>
    </submittedName>
</protein>
<evidence type="ECO:0000256" key="1">
    <source>
        <dbReference type="SAM" id="Coils"/>
    </source>
</evidence>
<keyword evidence="1" id="KW-0175">Coiled coil</keyword>
<feature type="coiled-coil region" evidence="1">
    <location>
        <begin position="24"/>
        <end position="51"/>
    </location>
</feature>
<accession>A0A0V0R4L9</accession>
<sequence>MRDKLGLQVNSQKEMRDFLLFQNKELLIEKIQELEEINDNIEKEINCMRHHEVFWQWMESVIDVDKKDWIDDQDYGFSENDIINLQMPKDKIQAESCEISMLAGNLSEILGLLNDYQQQQKIDQQENGEEQKNIGQTEQQLYEIQIKKTQACMEQIFNQISDIIQVFPLKK</sequence>
<dbReference type="EMBL" id="LDAU01000051">
    <property type="protein sequence ID" value="KRX09425.1"/>
    <property type="molecule type" value="Genomic_DNA"/>
</dbReference>
<reference evidence="2 3" key="1">
    <citation type="journal article" date="2015" name="Sci. Rep.">
        <title>Genome of the facultative scuticociliatosis pathogen Pseudocohnilembus persalinus provides insight into its virulence through horizontal gene transfer.</title>
        <authorList>
            <person name="Xiong J."/>
            <person name="Wang G."/>
            <person name="Cheng J."/>
            <person name="Tian M."/>
            <person name="Pan X."/>
            <person name="Warren A."/>
            <person name="Jiang C."/>
            <person name="Yuan D."/>
            <person name="Miao W."/>
        </authorList>
    </citation>
    <scope>NUCLEOTIDE SEQUENCE [LARGE SCALE GENOMIC DNA]</scope>
    <source>
        <strain evidence="2">36N120E</strain>
    </source>
</reference>
<dbReference type="AlphaFoldDB" id="A0A0V0R4L9"/>
<evidence type="ECO:0000313" key="3">
    <source>
        <dbReference type="Proteomes" id="UP000054937"/>
    </source>
</evidence>
<proteinExistence type="predicted"/>